<name>A0ABQ7G4A2_DUNSA</name>
<keyword evidence="1" id="KW-0677">Repeat</keyword>
<gene>
    <name evidence="4" type="ORF">DUNSADRAFT_16079</name>
</gene>
<dbReference type="SMART" id="SM00248">
    <property type="entry name" value="ANK"/>
    <property type="match status" value="6"/>
</dbReference>
<reference evidence="4" key="1">
    <citation type="submission" date="2017-08" db="EMBL/GenBank/DDBJ databases">
        <authorList>
            <person name="Polle J.E."/>
            <person name="Barry K."/>
            <person name="Cushman J."/>
            <person name="Schmutz J."/>
            <person name="Tran D."/>
            <person name="Hathwaick L.T."/>
            <person name="Yim W.C."/>
            <person name="Jenkins J."/>
            <person name="Mckie-Krisberg Z.M."/>
            <person name="Prochnik S."/>
            <person name="Lindquist E."/>
            <person name="Dockter R.B."/>
            <person name="Adam C."/>
            <person name="Molina H."/>
            <person name="Bunkerborg J."/>
            <person name="Jin E."/>
            <person name="Buchheim M."/>
            <person name="Magnuson J."/>
        </authorList>
    </citation>
    <scope>NUCLEOTIDE SEQUENCE</scope>
    <source>
        <strain evidence="4">CCAP 19/18</strain>
    </source>
</reference>
<evidence type="ECO:0000256" key="3">
    <source>
        <dbReference type="PROSITE-ProRule" id="PRU00023"/>
    </source>
</evidence>
<dbReference type="InterPro" id="IPR002110">
    <property type="entry name" value="Ankyrin_rpt"/>
</dbReference>
<accession>A0ABQ7G4A2</accession>
<evidence type="ECO:0000313" key="5">
    <source>
        <dbReference type="Proteomes" id="UP000815325"/>
    </source>
</evidence>
<dbReference type="PANTHER" id="PTHR24198">
    <property type="entry name" value="ANKYRIN REPEAT AND PROTEIN KINASE DOMAIN-CONTAINING PROTEIN"/>
    <property type="match status" value="1"/>
</dbReference>
<organism evidence="4 5">
    <name type="scientific">Dunaliella salina</name>
    <name type="common">Green alga</name>
    <name type="synonym">Protococcus salinus</name>
    <dbReference type="NCBI Taxonomy" id="3046"/>
    <lineage>
        <taxon>Eukaryota</taxon>
        <taxon>Viridiplantae</taxon>
        <taxon>Chlorophyta</taxon>
        <taxon>core chlorophytes</taxon>
        <taxon>Chlorophyceae</taxon>
        <taxon>CS clade</taxon>
        <taxon>Chlamydomonadales</taxon>
        <taxon>Dunaliellaceae</taxon>
        <taxon>Dunaliella</taxon>
    </lineage>
</organism>
<dbReference type="Pfam" id="PF12796">
    <property type="entry name" value="Ank_2"/>
    <property type="match status" value="1"/>
</dbReference>
<proteinExistence type="predicted"/>
<dbReference type="SUPFAM" id="SSF81383">
    <property type="entry name" value="F-box domain"/>
    <property type="match status" value="1"/>
</dbReference>
<feature type="repeat" description="ANK" evidence="3">
    <location>
        <begin position="288"/>
        <end position="320"/>
    </location>
</feature>
<evidence type="ECO:0000256" key="2">
    <source>
        <dbReference type="ARBA" id="ARBA00023043"/>
    </source>
</evidence>
<evidence type="ECO:0000256" key="1">
    <source>
        <dbReference type="ARBA" id="ARBA00022737"/>
    </source>
</evidence>
<dbReference type="PANTHER" id="PTHR24198:SF165">
    <property type="entry name" value="ANKYRIN REPEAT-CONTAINING PROTEIN-RELATED"/>
    <property type="match status" value="1"/>
</dbReference>
<keyword evidence="2 3" id="KW-0040">ANK repeat</keyword>
<dbReference type="SUPFAM" id="SSF48403">
    <property type="entry name" value="Ankyrin repeat"/>
    <property type="match status" value="1"/>
</dbReference>
<sequence>MEVTRIGPAAQVAESASIYRLPREVLLHALSYVDEPSGLAALSITTKSMLAAATDSVLFLHWLWKYRQPSGMALPIAACKRRGDVMLQLLKMGVSATARTGVGSTPLRLAVDHNLLEVVKYLWIERGNDVRRYVKASIKALLSAASSGHAECLQLLLTPPSPAWLHANSRGSWEEEEEFEGKFPLALAAESAHVEAVRVLLLHRASCAAISDVEDLSILHYACSGIDQDMMRARIVRMLLEVPEGVPDFREPGNGAFPLHLAAESGFTLCVEELCRAGSRAVNEKDFGAHTPFQLAGLYGNSQVQEVLLRYGADPNCRSDDDD</sequence>
<dbReference type="PROSITE" id="PS50297">
    <property type="entry name" value="ANK_REP_REGION"/>
    <property type="match status" value="1"/>
</dbReference>
<dbReference type="EMBL" id="MU070160">
    <property type="protein sequence ID" value="KAF5829436.1"/>
    <property type="molecule type" value="Genomic_DNA"/>
</dbReference>
<dbReference type="PROSITE" id="PS50088">
    <property type="entry name" value="ANK_REPEAT"/>
    <property type="match status" value="1"/>
</dbReference>
<keyword evidence="5" id="KW-1185">Reference proteome</keyword>
<dbReference type="InterPro" id="IPR036047">
    <property type="entry name" value="F-box-like_dom_sf"/>
</dbReference>
<comment type="caution">
    <text evidence="4">The sequence shown here is derived from an EMBL/GenBank/DDBJ whole genome shotgun (WGS) entry which is preliminary data.</text>
</comment>
<dbReference type="Proteomes" id="UP000815325">
    <property type="component" value="Unassembled WGS sequence"/>
</dbReference>
<dbReference type="Pfam" id="PF00023">
    <property type="entry name" value="Ank"/>
    <property type="match status" value="2"/>
</dbReference>
<dbReference type="InterPro" id="IPR036770">
    <property type="entry name" value="Ankyrin_rpt-contain_sf"/>
</dbReference>
<evidence type="ECO:0000313" key="4">
    <source>
        <dbReference type="EMBL" id="KAF5829436.1"/>
    </source>
</evidence>
<protein>
    <submittedName>
        <fullName evidence="4">Ankyrin repeat-containing domain protein</fullName>
    </submittedName>
</protein>
<dbReference type="Gene3D" id="1.25.40.20">
    <property type="entry name" value="Ankyrin repeat-containing domain"/>
    <property type="match status" value="1"/>
</dbReference>